<evidence type="ECO:0000256" key="1">
    <source>
        <dbReference type="ARBA" id="ARBA00004418"/>
    </source>
</evidence>
<dbReference type="NCBIfam" id="NF037995">
    <property type="entry name" value="TRAP_S1"/>
    <property type="match status" value="1"/>
</dbReference>
<evidence type="ECO:0000313" key="6">
    <source>
        <dbReference type="Proteomes" id="UP000325291"/>
    </source>
</evidence>
<feature type="signal peptide" evidence="4">
    <location>
        <begin position="1"/>
        <end position="27"/>
    </location>
</feature>
<dbReference type="RefSeq" id="WP_111369477.1">
    <property type="nucleotide sequence ID" value="NZ_JASHJG010000025.1"/>
</dbReference>
<dbReference type="GO" id="GO:0055085">
    <property type="term" value="P:transmembrane transport"/>
    <property type="evidence" value="ECO:0007669"/>
    <property type="project" value="InterPro"/>
</dbReference>
<dbReference type="AlphaFoldDB" id="A0A5A9YY95"/>
<dbReference type="GO" id="GO:0042597">
    <property type="term" value="C:periplasmic space"/>
    <property type="evidence" value="ECO:0007669"/>
    <property type="project" value="UniProtKB-SubCell"/>
</dbReference>
<evidence type="ECO:0000313" key="5">
    <source>
        <dbReference type="EMBL" id="KAA0909824.1"/>
    </source>
</evidence>
<evidence type="ECO:0000256" key="4">
    <source>
        <dbReference type="SAM" id="SignalP"/>
    </source>
</evidence>
<dbReference type="PANTHER" id="PTHR33376:SF5">
    <property type="entry name" value="EXTRACYTOPLASMIC SOLUTE RECEPTOR PROTEIN"/>
    <property type="match status" value="1"/>
</dbReference>
<dbReference type="Pfam" id="PF03480">
    <property type="entry name" value="DctP"/>
    <property type="match status" value="1"/>
</dbReference>
<protein>
    <recommendedName>
        <fullName evidence="7">TRAP transporter substrate-binding protein</fullName>
    </recommendedName>
</protein>
<name>A0A5A9YY95_9RHOB</name>
<evidence type="ECO:0000256" key="3">
    <source>
        <dbReference type="ARBA" id="ARBA00022764"/>
    </source>
</evidence>
<dbReference type="InterPro" id="IPR018389">
    <property type="entry name" value="DctP_fam"/>
</dbReference>
<comment type="caution">
    <text evidence="5">The sequence shown here is derived from an EMBL/GenBank/DDBJ whole genome shotgun (WGS) entry which is preliminary data.</text>
</comment>
<accession>A0A5A9YY95</accession>
<gene>
    <name evidence="5" type="ORF">FLO80_19860</name>
</gene>
<dbReference type="PANTHER" id="PTHR33376">
    <property type="match status" value="1"/>
</dbReference>
<keyword evidence="6" id="KW-1185">Reference proteome</keyword>
<comment type="subcellular location">
    <subcellularLocation>
        <location evidence="1">Periplasm</location>
    </subcellularLocation>
</comment>
<keyword evidence="3" id="KW-0574">Periplasm</keyword>
<sequence>MTRSRQMWKAGCLATGALALSTTIALSDDHGPPDSVTNWVFQPCFDQTDAGWDNGVVPWIEAVEEATEGTVQIRLEPAGALISGGEAFGATIAGAIDVTACWATVYGGDMPEGMLAFGMAMGAETTEQAWEAMWGDPDYRIGELVQEAAMSRNLYWAGWSNQGPNAMFTKFRVDSLDDLAGRPMRAGGPQAIFHSTMGGSPVSMGAGDIYTAIRLGTVEGTYWDTGGINDMSFHEVVDYAIMPGWNPAQHQEIFINLDAWNALTDWQREQIDGVFEEVYFKTSEMHAEGVEEALQDLVDAGGEVIHLSDEEVARMRAVSIAEVWPQVAAQSELTARGVELWTDYLREAGLY</sequence>
<proteinExistence type="predicted"/>
<evidence type="ECO:0000256" key="2">
    <source>
        <dbReference type="ARBA" id="ARBA00022729"/>
    </source>
</evidence>
<keyword evidence="2 4" id="KW-0732">Signal</keyword>
<dbReference type="Proteomes" id="UP000325291">
    <property type="component" value="Unassembled WGS sequence"/>
</dbReference>
<organism evidence="5 6">
    <name type="scientific">Aquicoccus porphyridii</name>
    <dbReference type="NCBI Taxonomy" id="1852029"/>
    <lineage>
        <taxon>Bacteria</taxon>
        <taxon>Pseudomonadati</taxon>
        <taxon>Pseudomonadota</taxon>
        <taxon>Alphaproteobacteria</taxon>
        <taxon>Rhodobacterales</taxon>
        <taxon>Paracoccaceae</taxon>
        <taxon>Aquicoccus</taxon>
    </lineage>
</organism>
<feature type="chain" id="PRO_5022694976" description="TRAP transporter substrate-binding protein" evidence="4">
    <location>
        <begin position="28"/>
        <end position="351"/>
    </location>
</feature>
<reference evidence="5 6" key="1">
    <citation type="submission" date="2019-07" db="EMBL/GenBank/DDBJ databases">
        <title>Aquicoccus porphyridii gen. nov., sp. nov., isolated from a small marine red alga, Porphyridium marinum.</title>
        <authorList>
            <person name="Liu L."/>
        </authorList>
    </citation>
    <scope>NUCLEOTIDE SEQUENCE [LARGE SCALE GENOMIC DNA]</scope>
    <source>
        <strain evidence="5 6">L1 8-17</strain>
    </source>
</reference>
<dbReference type="InterPro" id="IPR038404">
    <property type="entry name" value="TRAP_DctP_sf"/>
</dbReference>
<dbReference type="EMBL" id="VINQ01000024">
    <property type="protein sequence ID" value="KAA0909824.1"/>
    <property type="molecule type" value="Genomic_DNA"/>
</dbReference>
<dbReference type="Gene3D" id="3.40.190.170">
    <property type="entry name" value="Bacterial extracellular solute-binding protein, family 7"/>
    <property type="match status" value="1"/>
</dbReference>
<evidence type="ECO:0008006" key="7">
    <source>
        <dbReference type="Google" id="ProtNLM"/>
    </source>
</evidence>